<dbReference type="GO" id="GO:0000783">
    <property type="term" value="C:nuclear telomere cap complex"/>
    <property type="evidence" value="ECO:0007669"/>
    <property type="project" value="TreeGrafter"/>
</dbReference>
<keyword evidence="6" id="KW-0779">Telomere</keyword>
<dbReference type="Pfam" id="PF16686">
    <property type="entry name" value="POT1PC"/>
    <property type="match status" value="1"/>
</dbReference>
<keyword evidence="7" id="KW-0238">DNA-binding</keyword>
<evidence type="ECO:0000256" key="8">
    <source>
        <dbReference type="ARBA" id="ARBA00023242"/>
    </source>
</evidence>
<comment type="similarity">
    <text evidence="3">Belongs to the telombin family.</text>
</comment>
<dbReference type="SMART" id="SM00976">
    <property type="entry name" value="Telo_bind"/>
    <property type="match status" value="1"/>
</dbReference>
<dbReference type="InterPro" id="IPR028389">
    <property type="entry name" value="POT1"/>
</dbReference>
<dbReference type="AlphaFoldDB" id="A0AA88CT32"/>
<comment type="caution">
    <text evidence="10">The sequence shown here is derived from an EMBL/GenBank/DDBJ whole genome shotgun (WGS) entry which is preliminary data.</text>
</comment>
<dbReference type="Pfam" id="PF25507">
    <property type="entry name" value="OB_POT1A"/>
    <property type="match status" value="1"/>
</dbReference>
<evidence type="ECO:0000256" key="1">
    <source>
        <dbReference type="ARBA" id="ARBA00004123"/>
    </source>
</evidence>
<dbReference type="InterPro" id="IPR011564">
    <property type="entry name" value="Telomer_end-bd_POT1/Cdc13"/>
</dbReference>
<comment type="subcellular location">
    <subcellularLocation>
        <location evidence="2">Chromosome</location>
        <location evidence="2">Telomere</location>
    </subcellularLocation>
    <subcellularLocation>
        <location evidence="1">Nucleus</location>
    </subcellularLocation>
</comment>
<sequence length="462" mass="52357">MGNDRRLSSIREALAVSEMGTKPTPTFNFAGLVLQFSSPRKSHGTDYVVTLTIVDALHSKLTANIFTNTLQHLPLIRSSNNLILLINVQIKKHDGEVYAVFNKKYSSFALFDPKTSTNTPYQASPGFDLQSIDVSHIQSLMSLSLTYRVTIERNQYLISLQDLGRCEYFDLVCQILHVENVGAKECVLFVWDGTDAPPLHLETNLAEEEPLPLEVEPRLLNMSILRKFPCVGTVLRVKAHVDISMHIQEMGQWVKIRNMTYEIHFGLWLGRLLPTTKLTFLPDNEQTVLECKRTMDERGLGKDGRLPFWSNPLPALTVIDSANIPYATLMDLITQAEDEITVRCVVRIVAVSPFDAEKYRADGRYGIILTLEDPTARIHASLNGLDGDMFFEDCPSDALKRRKMDELLGLTLEQNTNSHRNPPWIQCCIKPDAIVDGKLTRARHPCRFERLVKEIRSFLAFD</sequence>
<evidence type="ECO:0000256" key="2">
    <source>
        <dbReference type="ARBA" id="ARBA00004574"/>
    </source>
</evidence>
<name>A0AA88CT32_FICCA</name>
<evidence type="ECO:0000259" key="9">
    <source>
        <dbReference type="SMART" id="SM00976"/>
    </source>
</evidence>
<dbReference type="GO" id="GO:0010521">
    <property type="term" value="F:telomerase inhibitor activity"/>
    <property type="evidence" value="ECO:0007669"/>
    <property type="project" value="TreeGrafter"/>
</dbReference>
<evidence type="ECO:0000313" key="11">
    <source>
        <dbReference type="Proteomes" id="UP001187192"/>
    </source>
</evidence>
<dbReference type="InterPro" id="IPR032042">
    <property type="entry name" value="POT1PC"/>
</dbReference>
<evidence type="ECO:0000256" key="4">
    <source>
        <dbReference type="ARBA" id="ARBA00015253"/>
    </source>
</evidence>
<dbReference type="EMBL" id="BTGU01000002">
    <property type="protein sequence ID" value="GMN28632.1"/>
    <property type="molecule type" value="Genomic_DNA"/>
</dbReference>
<evidence type="ECO:0000313" key="10">
    <source>
        <dbReference type="EMBL" id="GMN28632.1"/>
    </source>
</evidence>
<dbReference type="PANTHER" id="PTHR14513">
    <property type="entry name" value="PROTECTION OF TELOMERES 1"/>
    <property type="match status" value="1"/>
</dbReference>
<keyword evidence="8" id="KW-0539">Nucleus</keyword>
<dbReference type="GO" id="GO:0016233">
    <property type="term" value="P:telomere capping"/>
    <property type="evidence" value="ECO:0007669"/>
    <property type="project" value="TreeGrafter"/>
</dbReference>
<dbReference type="InterPro" id="IPR012340">
    <property type="entry name" value="NA-bd_OB-fold"/>
</dbReference>
<dbReference type="PANTHER" id="PTHR14513:SF4">
    <property type="entry name" value="PROTECTION OF TELOMERES PROTEIN 1"/>
    <property type="match status" value="1"/>
</dbReference>
<gene>
    <name evidence="10" type="ORF">TIFTF001_002125</name>
</gene>
<reference evidence="10" key="1">
    <citation type="submission" date="2023-07" db="EMBL/GenBank/DDBJ databases">
        <title>draft genome sequence of fig (Ficus carica).</title>
        <authorList>
            <person name="Takahashi T."/>
            <person name="Nishimura K."/>
        </authorList>
    </citation>
    <scope>NUCLEOTIDE SEQUENCE</scope>
</reference>
<evidence type="ECO:0000256" key="3">
    <source>
        <dbReference type="ARBA" id="ARBA00008442"/>
    </source>
</evidence>
<dbReference type="Gene3D" id="2.40.50.140">
    <property type="entry name" value="Nucleic acid-binding proteins"/>
    <property type="match status" value="2"/>
</dbReference>
<dbReference type="GO" id="GO:0098505">
    <property type="term" value="F:G-rich strand telomeric DNA binding"/>
    <property type="evidence" value="ECO:0007669"/>
    <property type="project" value="TreeGrafter"/>
</dbReference>
<dbReference type="SUPFAM" id="SSF50249">
    <property type="entry name" value="Nucleic acid-binding proteins"/>
    <property type="match status" value="2"/>
</dbReference>
<dbReference type="InterPro" id="IPR057620">
    <property type="entry name" value="POT1A/B-like_OB"/>
</dbReference>
<dbReference type="GO" id="GO:0032210">
    <property type="term" value="P:regulation of telomere maintenance via telomerase"/>
    <property type="evidence" value="ECO:0007669"/>
    <property type="project" value="TreeGrafter"/>
</dbReference>
<accession>A0AA88CT32</accession>
<evidence type="ECO:0000256" key="7">
    <source>
        <dbReference type="ARBA" id="ARBA00023125"/>
    </source>
</evidence>
<evidence type="ECO:0000256" key="5">
    <source>
        <dbReference type="ARBA" id="ARBA00022454"/>
    </source>
</evidence>
<dbReference type="Pfam" id="PF02765">
    <property type="entry name" value="POT1"/>
    <property type="match status" value="1"/>
</dbReference>
<keyword evidence="5" id="KW-0158">Chromosome</keyword>
<protein>
    <recommendedName>
        <fullName evidence="4">Protection of telomeres protein 1</fullName>
    </recommendedName>
</protein>
<dbReference type="Proteomes" id="UP001187192">
    <property type="component" value="Unassembled WGS sequence"/>
</dbReference>
<feature type="domain" description="Telomeric single stranded DNA binding POT1/Cdc13" evidence="9">
    <location>
        <begin position="13"/>
        <end position="145"/>
    </location>
</feature>
<organism evidence="10 11">
    <name type="scientific">Ficus carica</name>
    <name type="common">Common fig</name>
    <dbReference type="NCBI Taxonomy" id="3494"/>
    <lineage>
        <taxon>Eukaryota</taxon>
        <taxon>Viridiplantae</taxon>
        <taxon>Streptophyta</taxon>
        <taxon>Embryophyta</taxon>
        <taxon>Tracheophyta</taxon>
        <taxon>Spermatophyta</taxon>
        <taxon>Magnoliopsida</taxon>
        <taxon>eudicotyledons</taxon>
        <taxon>Gunneridae</taxon>
        <taxon>Pentapetalae</taxon>
        <taxon>rosids</taxon>
        <taxon>fabids</taxon>
        <taxon>Rosales</taxon>
        <taxon>Moraceae</taxon>
        <taxon>Ficeae</taxon>
        <taxon>Ficus</taxon>
    </lineage>
</organism>
<evidence type="ECO:0000256" key="6">
    <source>
        <dbReference type="ARBA" id="ARBA00022895"/>
    </source>
</evidence>
<keyword evidence="11" id="KW-1185">Reference proteome</keyword>
<proteinExistence type="inferred from homology"/>